<feature type="transmembrane region" description="Helical" evidence="1">
    <location>
        <begin position="12"/>
        <end position="32"/>
    </location>
</feature>
<keyword evidence="1" id="KW-0472">Membrane</keyword>
<accession>A0A3N4L920</accession>
<organism evidence="2 3">
    <name type="scientific">Terfezia boudieri ATCC MYA-4762</name>
    <dbReference type="NCBI Taxonomy" id="1051890"/>
    <lineage>
        <taxon>Eukaryota</taxon>
        <taxon>Fungi</taxon>
        <taxon>Dikarya</taxon>
        <taxon>Ascomycota</taxon>
        <taxon>Pezizomycotina</taxon>
        <taxon>Pezizomycetes</taxon>
        <taxon>Pezizales</taxon>
        <taxon>Pezizaceae</taxon>
        <taxon>Terfezia</taxon>
    </lineage>
</organism>
<gene>
    <name evidence="2" type="ORF">L211DRAFT_347669</name>
</gene>
<keyword evidence="1" id="KW-1133">Transmembrane helix</keyword>
<dbReference type="InParanoid" id="A0A3N4L920"/>
<evidence type="ECO:0000256" key="1">
    <source>
        <dbReference type="SAM" id="Phobius"/>
    </source>
</evidence>
<proteinExistence type="predicted"/>
<feature type="transmembrane region" description="Helical" evidence="1">
    <location>
        <begin position="38"/>
        <end position="59"/>
    </location>
</feature>
<dbReference type="EMBL" id="ML121796">
    <property type="protein sequence ID" value="RPB17972.1"/>
    <property type="molecule type" value="Genomic_DNA"/>
</dbReference>
<evidence type="ECO:0000313" key="3">
    <source>
        <dbReference type="Proteomes" id="UP000267821"/>
    </source>
</evidence>
<keyword evidence="3" id="KW-1185">Reference proteome</keyword>
<protein>
    <submittedName>
        <fullName evidence="2">Uncharacterized protein</fullName>
    </submittedName>
</protein>
<sequence>MEYIILYRNMPYPPLAIPCTLLFIFFPFFYFYSFLWTLYYYIYFPSSLLFFSLLVSFAINIEGGTIGRTSPCLILGSSLYCTYLLQGRGYVGMNMQYSPPSPPSLISLYLCQLCTVLVSNDSVFPAYVYI</sequence>
<name>A0A3N4L920_9PEZI</name>
<keyword evidence="1" id="KW-0812">Transmembrane</keyword>
<feature type="transmembrane region" description="Helical" evidence="1">
    <location>
        <begin position="66"/>
        <end position="86"/>
    </location>
</feature>
<reference evidence="2 3" key="1">
    <citation type="journal article" date="2018" name="Nat. Ecol. Evol.">
        <title>Pezizomycetes genomes reveal the molecular basis of ectomycorrhizal truffle lifestyle.</title>
        <authorList>
            <person name="Murat C."/>
            <person name="Payen T."/>
            <person name="Noel B."/>
            <person name="Kuo A."/>
            <person name="Morin E."/>
            <person name="Chen J."/>
            <person name="Kohler A."/>
            <person name="Krizsan K."/>
            <person name="Balestrini R."/>
            <person name="Da Silva C."/>
            <person name="Montanini B."/>
            <person name="Hainaut M."/>
            <person name="Levati E."/>
            <person name="Barry K.W."/>
            <person name="Belfiori B."/>
            <person name="Cichocki N."/>
            <person name="Clum A."/>
            <person name="Dockter R.B."/>
            <person name="Fauchery L."/>
            <person name="Guy J."/>
            <person name="Iotti M."/>
            <person name="Le Tacon F."/>
            <person name="Lindquist E.A."/>
            <person name="Lipzen A."/>
            <person name="Malagnac F."/>
            <person name="Mello A."/>
            <person name="Molinier V."/>
            <person name="Miyauchi S."/>
            <person name="Poulain J."/>
            <person name="Riccioni C."/>
            <person name="Rubini A."/>
            <person name="Sitrit Y."/>
            <person name="Splivallo R."/>
            <person name="Traeger S."/>
            <person name="Wang M."/>
            <person name="Zifcakova L."/>
            <person name="Wipf D."/>
            <person name="Zambonelli A."/>
            <person name="Paolocci F."/>
            <person name="Nowrousian M."/>
            <person name="Ottonello S."/>
            <person name="Baldrian P."/>
            <person name="Spatafora J.W."/>
            <person name="Henrissat B."/>
            <person name="Nagy L.G."/>
            <person name="Aury J.M."/>
            <person name="Wincker P."/>
            <person name="Grigoriev I.V."/>
            <person name="Bonfante P."/>
            <person name="Martin F.M."/>
        </authorList>
    </citation>
    <scope>NUCLEOTIDE SEQUENCE [LARGE SCALE GENOMIC DNA]</scope>
    <source>
        <strain evidence="2 3">ATCC MYA-4762</strain>
    </source>
</reference>
<dbReference type="Proteomes" id="UP000267821">
    <property type="component" value="Unassembled WGS sequence"/>
</dbReference>
<evidence type="ECO:0000313" key="2">
    <source>
        <dbReference type="EMBL" id="RPB17972.1"/>
    </source>
</evidence>
<dbReference type="AlphaFoldDB" id="A0A3N4L920"/>